<feature type="domain" description="Pilus assembly protein TadZ N-terminal" evidence="1">
    <location>
        <begin position="13"/>
        <end position="118"/>
    </location>
</feature>
<dbReference type="HOGENOM" id="CLU_043017_1_0_4"/>
<protein>
    <submittedName>
        <fullName evidence="2">CpaE2, RSp1086 probable pilus assembly protein</fullName>
    </submittedName>
</protein>
<evidence type="ECO:0000313" key="2">
    <source>
        <dbReference type="EMBL" id="AAZ64755.1"/>
    </source>
</evidence>
<dbReference type="KEGG" id="reu:Reut_B5410"/>
<proteinExistence type="predicted"/>
<dbReference type="Gene3D" id="3.40.50.2300">
    <property type="match status" value="1"/>
</dbReference>
<evidence type="ECO:0000259" key="1">
    <source>
        <dbReference type="Pfam" id="PF16968"/>
    </source>
</evidence>
<dbReference type="GO" id="GO:0051782">
    <property type="term" value="P:negative regulation of cell division"/>
    <property type="evidence" value="ECO:0007669"/>
    <property type="project" value="TreeGrafter"/>
</dbReference>
<organism evidence="2">
    <name type="scientific">Cupriavidus pinatubonensis (strain JMP 134 / LMG 1197)</name>
    <name type="common">Cupriavidus necator (strain JMP 134)</name>
    <dbReference type="NCBI Taxonomy" id="264198"/>
    <lineage>
        <taxon>Bacteria</taxon>
        <taxon>Pseudomonadati</taxon>
        <taxon>Pseudomonadota</taxon>
        <taxon>Betaproteobacteria</taxon>
        <taxon>Burkholderiales</taxon>
        <taxon>Burkholderiaceae</taxon>
        <taxon>Cupriavidus</taxon>
    </lineage>
</organism>
<reference evidence="2" key="1">
    <citation type="submission" date="2005-08" db="EMBL/GenBank/DDBJ databases">
        <title>Complete sequence of chromosome 2 of Ralstonia eutropha JMP134.</title>
        <authorList>
            <person name="Copeland A."/>
            <person name="Lucas S."/>
            <person name="Lapidus A."/>
            <person name="Barry K."/>
            <person name="Detter J.C."/>
            <person name="Glavina T."/>
            <person name="Hammon N."/>
            <person name="Israni S."/>
            <person name="Pitluck S."/>
            <person name="Goltsman E."/>
            <person name="Martinez M."/>
            <person name="Schmutz J."/>
            <person name="Larimer F."/>
            <person name="Land M."/>
            <person name="Lykidis A."/>
            <person name="Richardson P."/>
        </authorList>
    </citation>
    <scope>NUCLEOTIDE SEQUENCE [LARGE SCALE GENOMIC DNA]</scope>
    <source>
        <strain evidence="2">JMP134</strain>
    </source>
</reference>
<dbReference type="GO" id="GO:0016887">
    <property type="term" value="F:ATP hydrolysis activity"/>
    <property type="evidence" value="ECO:0007669"/>
    <property type="project" value="TreeGrafter"/>
</dbReference>
<dbReference type="AlphaFoldDB" id="Q46Q29"/>
<gene>
    <name evidence="2" type="ordered locus">Reut_B5410</name>
</gene>
<dbReference type="GO" id="GO:0009898">
    <property type="term" value="C:cytoplasmic side of plasma membrane"/>
    <property type="evidence" value="ECO:0007669"/>
    <property type="project" value="TreeGrafter"/>
</dbReference>
<dbReference type="Pfam" id="PF16968">
    <property type="entry name" value="TadZ_N"/>
    <property type="match status" value="1"/>
</dbReference>
<dbReference type="SUPFAM" id="SSF52540">
    <property type="entry name" value="P-loop containing nucleoside triphosphate hydrolases"/>
    <property type="match status" value="1"/>
</dbReference>
<dbReference type="Gene3D" id="3.40.50.300">
    <property type="entry name" value="P-loop containing nucleotide triphosphate hydrolases"/>
    <property type="match status" value="1"/>
</dbReference>
<sequence length="423" mass="46031">MDQFLLHATRDDVREWLGNVLGGAGTLQAESRSQEAFLQRVGELRPGLVFLHFCPALAAASARLGEQLAQVFPGLPLVAVGDADEPGMMLAALRMGVRDFIDLRDTPADAMAVVRRLMVPREQVCRAEGTRQGKIIALLGARPGVGVTTLAVNLAATARRQLVRNQQEVRAGAHADGRAEVLLLDLGLPARDGALYLNLSPGFHFVEAVRNQRRFDQVFVQTALSRHANGACVLPLPPSLAELRDISYSEATALLDRLRAYFDLQIIDLGGFTNIEFTAQIVKAADTVMLVAEQSVGAIVSAAELLHELKSREIGREDLHLLVSRFDMRLGLDAEMIRRRVGLSTVSTLPDRREALVQSVNRAAVLADDSPQDPYVHALADLLAAAGYATVRPVQRSRLTRVKNKLPHALRALRAMRAALPGN</sequence>
<dbReference type="GO" id="GO:0005524">
    <property type="term" value="F:ATP binding"/>
    <property type="evidence" value="ECO:0007669"/>
    <property type="project" value="TreeGrafter"/>
</dbReference>
<dbReference type="PANTHER" id="PTHR43384:SF13">
    <property type="entry name" value="SLR0110 PROTEIN"/>
    <property type="match status" value="1"/>
</dbReference>
<name>Q46Q29_CUPPJ</name>
<dbReference type="EMBL" id="CP000091">
    <property type="protein sequence ID" value="AAZ64755.1"/>
    <property type="molecule type" value="Genomic_DNA"/>
</dbReference>
<accession>Q46Q29</accession>
<dbReference type="InterPro" id="IPR027417">
    <property type="entry name" value="P-loop_NTPase"/>
</dbReference>
<dbReference type="STRING" id="264198.Reut_B5410"/>
<dbReference type="PANTHER" id="PTHR43384">
    <property type="entry name" value="SEPTUM SITE-DETERMINING PROTEIN MIND HOMOLOG, CHLOROPLASTIC-RELATED"/>
    <property type="match status" value="1"/>
</dbReference>
<dbReference type="GO" id="GO:0005829">
    <property type="term" value="C:cytosol"/>
    <property type="evidence" value="ECO:0007669"/>
    <property type="project" value="TreeGrafter"/>
</dbReference>
<dbReference type="OrthoDB" id="8531995at2"/>
<dbReference type="InterPro" id="IPR050625">
    <property type="entry name" value="ParA/MinD_ATPase"/>
</dbReference>
<dbReference type="eggNOG" id="COG4963">
    <property type="taxonomic scope" value="Bacteria"/>
</dbReference>
<dbReference type="InterPro" id="IPR031580">
    <property type="entry name" value="TadZ_N"/>
</dbReference>